<dbReference type="EMBL" id="BSFQ01000008">
    <property type="protein sequence ID" value="GLL11400.1"/>
    <property type="molecule type" value="Genomic_DNA"/>
</dbReference>
<dbReference type="Proteomes" id="UP001143463">
    <property type="component" value="Unassembled WGS sequence"/>
</dbReference>
<proteinExistence type="inferred from homology"/>
<dbReference type="InterPro" id="IPR009075">
    <property type="entry name" value="AcylCo_DH/oxidase_C"/>
</dbReference>
<keyword evidence="3" id="KW-0285">Flavoprotein</keyword>
<comment type="cofactor">
    <cofactor evidence="1">
        <name>FAD</name>
        <dbReference type="ChEBI" id="CHEBI:57692"/>
    </cofactor>
</comment>
<evidence type="ECO:0000256" key="3">
    <source>
        <dbReference type="ARBA" id="ARBA00022630"/>
    </source>
</evidence>
<dbReference type="PIRSF" id="PIRSF016578">
    <property type="entry name" value="HsaA"/>
    <property type="match status" value="1"/>
</dbReference>
<name>A0A9W6L217_9PSEU</name>
<gene>
    <name evidence="7" type="primary">acd_4</name>
    <name evidence="7" type="ORF">GCM10017577_25410</name>
</gene>
<dbReference type="GO" id="GO:0003995">
    <property type="term" value="F:acyl-CoA dehydrogenase activity"/>
    <property type="evidence" value="ECO:0007669"/>
    <property type="project" value="TreeGrafter"/>
</dbReference>
<dbReference type="Gene3D" id="1.10.540.10">
    <property type="entry name" value="Acyl-CoA dehydrogenase/oxidase, N-terminal domain"/>
    <property type="match status" value="1"/>
</dbReference>
<dbReference type="Gene3D" id="2.40.110.10">
    <property type="entry name" value="Butyryl-CoA Dehydrogenase, subunit A, domain 2"/>
    <property type="match status" value="1"/>
</dbReference>
<evidence type="ECO:0000256" key="4">
    <source>
        <dbReference type="ARBA" id="ARBA00022827"/>
    </source>
</evidence>
<dbReference type="Pfam" id="PF00441">
    <property type="entry name" value="Acyl-CoA_dh_1"/>
    <property type="match status" value="1"/>
</dbReference>
<reference evidence="7" key="1">
    <citation type="journal article" date="2014" name="Int. J. Syst. Evol. Microbiol.">
        <title>Complete genome sequence of Corynebacterium casei LMG S-19264T (=DSM 44701T), isolated from a smear-ripened cheese.</title>
        <authorList>
            <consortium name="US DOE Joint Genome Institute (JGI-PGF)"/>
            <person name="Walter F."/>
            <person name="Albersmeier A."/>
            <person name="Kalinowski J."/>
            <person name="Ruckert C."/>
        </authorList>
    </citation>
    <scope>NUCLEOTIDE SEQUENCE</scope>
    <source>
        <strain evidence="7">VKM Ac-1069</strain>
    </source>
</reference>
<keyword evidence="5" id="KW-0560">Oxidoreductase</keyword>
<dbReference type="InterPro" id="IPR036250">
    <property type="entry name" value="AcylCo_DH-like_C"/>
</dbReference>
<feature type="domain" description="Acyl-CoA dehydrogenase/oxidase C-terminal" evidence="6">
    <location>
        <begin position="265"/>
        <end position="404"/>
    </location>
</feature>
<keyword evidence="4" id="KW-0274">FAD</keyword>
<dbReference type="InterPro" id="IPR046373">
    <property type="entry name" value="Acyl-CoA_Oxase/DH_mid-dom_sf"/>
</dbReference>
<dbReference type="InterPro" id="IPR009100">
    <property type="entry name" value="AcylCoA_DH/oxidase_NM_dom_sf"/>
</dbReference>
<evidence type="ECO:0000259" key="6">
    <source>
        <dbReference type="Pfam" id="PF00441"/>
    </source>
</evidence>
<comment type="similarity">
    <text evidence="2">Belongs to the acyl-CoA dehydrogenase family.</text>
</comment>
<dbReference type="SUPFAM" id="SSF56645">
    <property type="entry name" value="Acyl-CoA dehydrogenase NM domain-like"/>
    <property type="match status" value="1"/>
</dbReference>
<dbReference type="PANTHER" id="PTHR43884:SF25">
    <property type="entry name" value="ACYL-COA DEHYDROGENASE YDBM-RELATED"/>
    <property type="match status" value="1"/>
</dbReference>
<dbReference type="Gene3D" id="1.20.140.10">
    <property type="entry name" value="Butyryl-CoA Dehydrogenase, subunit A, domain 3"/>
    <property type="match status" value="1"/>
</dbReference>
<dbReference type="AlphaFoldDB" id="A0A9W6L217"/>
<evidence type="ECO:0000313" key="7">
    <source>
        <dbReference type="EMBL" id="GLL11400.1"/>
    </source>
</evidence>
<comment type="caution">
    <text evidence="7">The sequence shown here is derived from an EMBL/GenBank/DDBJ whole genome shotgun (WGS) entry which is preliminary data.</text>
</comment>
<protein>
    <submittedName>
        <fullName evidence="7">Acyl-CoA dehydrogenase</fullName>
    </submittedName>
</protein>
<organism evidence="7 8">
    <name type="scientific">Pseudonocardia halophobica</name>
    <dbReference type="NCBI Taxonomy" id="29401"/>
    <lineage>
        <taxon>Bacteria</taxon>
        <taxon>Bacillati</taxon>
        <taxon>Actinomycetota</taxon>
        <taxon>Actinomycetes</taxon>
        <taxon>Pseudonocardiales</taxon>
        <taxon>Pseudonocardiaceae</taxon>
        <taxon>Pseudonocardia</taxon>
    </lineage>
</organism>
<evidence type="ECO:0000256" key="5">
    <source>
        <dbReference type="ARBA" id="ARBA00023002"/>
    </source>
</evidence>
<dbReference type="GO" id="GO:0050660">
    <property type="term" value="F:flavin adenine dinucleotide binding"/>
    <property type="evidence" value="ECO:0007669"/>
    <property type="project" value="InterPro"/>
</dbReference>
<evidence type="ECO:0000313" key="8">
    <source>
        <dbReference type="Proteomes" id="UP001143463"/>
    </source>
</evidence>
<accession>A0A9W6L217</accession>
<dbReference type="InterPro" id="IPR037069">
    <property type="entry name" value="AcylCoA_DH/ox_N_sf"/>
</dbReference>
<dbReference type="SUPFAM" id="SSF47203">
    <property type="entry name" value="Acyl-CoA dehydrogenase C-terminal domain-like"/>
    <property type="match status" value="1"/>
</dbReference>
<evidence type="ECO:0000256" key="2">
    <source>
        <dbReference type="ARBA" id="ARBA00009347"/>
    </source>
</evidence>
<keyword evidence="8" id="KW-1185">Reference proteome</keyword>
<sequence>MERHMERSPEVDTPDAFLAFRAMTTMLERTALTDDLLTDFRDRAARHDTTGTYATDDLAALRAAGWLRAALPADRGGFGLDLEALAAEQRRMARFSPATALSTCMHHYWVGTAADLAARGVDVAEPVLTWAAAGEVLASGHAEAGNDVPVALSTTRATRVPGGWRLDGRKMFGSLGEHWDRLGLHAMDASDPSAPVVVHGFVRRDAAGLRTVRNWDAQGMRATESHDTVLDGVYLADAEVLRVVPAGLSDDPVVGTMQVWALTLIANVYVGIAERALELAVAHVRSRTSIALPRGTFAHHPLVQQQVAAMHLELSAARAQLDALARDWVTGVDHGPLWGVQVLSAKWRAAHAAMRVVDTACEAVGGASYRVGSELERLSRDVRAARFHPGTDAFTHEMVGKALLGVDPAGPRW</sequence>
<reference evidence="7" key="2">
    <citation type="submission" date="2023-01" db="EMBL/GenBank/DDBJ databases">
        <authorList>
            <person name="Sun Q."/>
            <person name="Evtushenko L."/>
        </authorList>
    </citation>
    <scope>NUCLEOTIDE SEQUENCE</scope>
    <source>
        <strain evidence="7">VKM Ac-1069</strain>
    </source>
</reference>
<evidence type="ECO:0000256" key="1">
    <source>
        <dbReference type="ARBA" id="ARBA00001974"/>
    </source>
</evidence>
<dbReference type="PANTHER" id="PTHR43884">
    <property type="entry name" value="ACYL-COA DEHYDROGENASE"/>
    <property type="match status" value="1"/>
</dbReference>